<proteinExistence type="predicted"/>
<dbReference type="EMBL" id="BSYJ01000001">
    <property type="protein sequence ID" value="GMG85776.1"/>
    <property type="molecule type" value="Genomic_DNA"/>
</dbReference>
<evidence type="ECO:0000313" key="1">
    <source>
        <dbReference type="EMBL" id="GMG85776.1"/>
    </source>
</evidence>
<accession>A0ABQ6LUN8</accession>
<reference evidence="1 2" key="1">
    <citation type="submission" date="2023-04" db="EMBL/GenBank/DDBJ databases">
        <title>Marinobulbifer ophiurae gen. nov., sp. Nov., isolate from tissue of brittle star Ophioplocus japonicus.</title>
        <authorList>
            <person name="Kawano K."/>
            <person name="Sawayama S."/>
            <person name="Nakagawa S."/>
        </authorList>
    </citation>
    <scope>NUCLEOTIDE SEQUENCE [LARGE SCALE GENOMIC DNA]</scope>
    <source>
        <strain evidence="1 2">NKW57</strain>
    </source>
</reference>
<sequence length="354" mass="39587">MGLFYKQPSDALESDCREYDEQSVLQHCSMNYFELSRLHSRLQSTGAFHEVSVGDDDREYAISVTLAVFDTESGKEIGNAALSGATLMVLPTVMQQTLKAEVVVSWRNALVRRYQYEIPFSHSVHLFSGVNSYDDQLADLVASRFVEDARREGVFSPEYLAGALGASDYDNDLTVPEQIADYVFIDRYRYSNPLQGVMLRFEHRRFTFDRADIFIFPALSVDWSDVAALVEGEADSVRAELGSLQAQGVFPEVSLGANRRLDWQLDDRRFQGVSFSGGLVDAKGSRFHTVVYVFNKADKLIKVRATFPMVDGVNEVPPAPDLFVQGALAGIQPPGESVFMARLRAHERQTSLNP</sequence>
<evidence type="ECO:0000313" key="2">
    <source>
        <dbReference type="Proteomes" id="UP001224392"/>
    </source>
</evidence>
<keyword evidence="2" id="KW-1185">Reference proteome</keyword>
<protein>
    <submittedName>
        <fullName evidence="1">Uncharacterized protein</fullName>
    </submittedName>
</protein>
<dbReference type="Proteomes" id="UP001224392">
    <property type="component" value="Unassembled WGS sequence"/>
</dbReference>
<gene>
    <name evidence="1" type="ORF">MNKW57_00970</name>
</gene>
<name>A0ABQ6LUN8_9GAMM</name>
<organism evidence="1 2">
    <name type="scientific">Biformimicrobium ophioploci</name>
    <dbReference type="NCBI Taxonomy" id="3036711"/>
    <lineage>
        <taxon>Bacteria</taxon>
        <taxon>Pseudomonadati</taxon>
        <taxon>Pseudomonadota</taxon>
        <taxon>Gammaproteobacteria</taxon>
        <taxon>Cellvibrionales</taxon>
        <taxon>Microbulbiferaceae</taxon>
        <taxon>Biformimicrobium</taxon>
    </lineage>
</organism>
<comment type="caution">
    <text evidence="1">The sequence shown here is derived from an EMBL/GenBank/DDBJ whole genome shotgun (WGS) entry which is preliminary data.</text>
</comment>